<feature type="signal peptide" evidence="10">
    <location>
        <begin position="1"/>
        <end position="22"/>
    </location>
</feature>
<dbReference type="SUPFAM" id="SSF54909">
    <property type="entry name" value="Dimeric alpha+beta barrel"/>
    <property type="match status" value="1"/>
</dbReference>
<proteinExistence type="inferred from homology"/>
<evidence type="ECO:0000256" key="3">
    <source>
        <dbReference type="ARBA" id="ARBA00022617"/>
    </source>
</evidence>
<sequence length="607" mass="64953">MRLSAYLSLAIALAFSHSAVNAAAVNSREPSPEDGCITNLNNQLPLPDIRSNKIGARHVKLDTDNIQGLTMVGMRFMKEVFFFFNVTTVHNFKIHLANDFYPLVTTATQLADPTKQPNVAVNIAFSRVGLNILEVEDDLGDPHFNVGQAEDAVLLGDPGTTKWHPEYQKGVHGVIQIAGKAQDKIDEQVQKIKDMFGDAMQEVYRLNAFARPGDGMGHEHFGWVDGITQPGVEGWDTDKSVTPGQAIVKPGVILLGEEGDNTARPTWAKDGSFLCWRQLQQLVPEYHQYLDETAPNVAGLSRDEAVHLFGSRMMGRWKSGAPIDLSPLHENATLGADTVRRNNFTFDHPEFGDAFDMKTNQTWCPFSAHILRSRPRAHSASGNSAEDLVNTHMLRGGLPYGPEVTKDEAAVVKSSDDPKLERGMAFAAYQSTLEQGFIFAQSKLVDNTNYPEGSNTGVDAVIGSLNQGPPGDAPRTVTGMNWNNHSEAINIYKDFVITRGGEYFFSPPVSAIKGRIAEMLMNGVTVNPASTSMSLMGPMSSSANATAATTSASSGSASSGSASSGNASSASATLTSSSSAASSSSTGSSGGDMGDMGDMGGMEGMDM</sequence>
<feature type="region of interest" description="Disordered" evidence="9">
    <location>
        <begin position="550"/>
        <end position="607"/>
    </location>
</feature>
<dbReference type="InterPro" id="IPR011008">
    <property type="entry name" value="Dimeric_a/b-barrel"/>
</dbReference>
<feature type="domain" description="DyP dimeric alpha+beta barrel" evidence="12">
    <location>
        <begin position="65"/>
        <end position="212"/>
    </location>
</feature>
<keyword evidence="6" id="KW-0560">Oxidoreductase</keyword>
<dbReference type="PROSITE" id="PS51404">
    <property type="entry name" value="DYP_PEROXIDASE"/>
    <property type="match status" value="1"/>
</dbReference>
<dbReference type="InterPro" id="IPR006314">
    <property type="entry name" value="Dyp_peroxidase"/>
</dbReference>
<feature type="domain" description="Dyp-type peroxidase C-terminal" evidence="11">
    <location>
        <begin position="266"/>
        <end position="453"/>
    </location>
</feature>
<evidence type="ECO:0000313" key="13">
    <source>
        <dbReference type="EMBL" id="KAL0573510.1"/>
    </source>
</evidence>
<dbReference type="PANTHER" id="PTHR30521">
    <property type="entry name" value="DEFERROCHELATASE/PEROXIDASE"/>
    <property type="match status" value="1"/>
</dbReference>
<keyword evidence="4" id="KW-0479">Metal-binding</keyword>
<evidence type="ECO:0000259" key="11">
    <source>
        <dbReference type="Pfam" id="PF20628"/>
    </source>
</evidence>
<evidence type="ECO:0000256" key="1">
    <source>
        <dbReference type="ARBA" id="ARBA00001970"/>
    </source>
</evidence>
<protein>
    <submittedName>
        <fullName evidence="13">Dye-decolorizing heme-containing peroxidase</fullName>
    </submittedName>
</protein>
<accession>A0ABR3FDV8</accession>
<evidence type="ECO:0000256" key="2">
    <source>
        <dbReference type="ARBA" id="ARBA00022559"/>
    </source>
</evidence>
<organism evidence="13 14">
    <name type="scientific">Marasmius crinis-equi</name>
    <dbReference type="NCBI Taxonomy" id="585013"/>
    <lineage>
        <taxon>Eukaryota</taxon>
        <taxon>Fungi</taxon>
        <taxon>Dikarya</taxon>
        <taxon>Basidiomycota</taxon>
        <taxon>Agaricomycotina</taxon>
        <taxon>Agaricomycetes</taxon>
        <taxon>Agaricomycetidae</taxon>
        <taxon>Agaricales</taxon>
        <taxon>Marasmiineae</taxon>
        <taxon>Marasmiaceae</taxon>
        <taxon>Marasmius</taxon>
    </lineage>
</organism>
<dbReference type="Pfam" id="PF20628">
    <property type="entry name" value="Dyp_perox_C"/>
    <property type="match status" value="1"/>
</dbReference>
<evidence type="ECO:0000313" key="14">
    <source>
        <dbReference type="Proteomes" id="UP001465976"/>
    </source>
</evidence>
<dbReference type="GO" id="GO:0004601">
    <property type="term" value="F:peroxidase activity"/>
    <property type="evidence" value="ECO:0007669"/>
    <property type="project" value="UniProtKB-KW"/>
</dbReference>
<dbReference type="EMBL" id="JBAHYK010000497">
    <property type="protein sequence ID" value="KAL0573510.1"/>
    <property type="molecule type" value="Genomic_DNA"/>
</dbReference>
<feature type="compositionally biased region" description="Low complexity" evidence="9">
    <location>
        <begin position="550"/>
        <end position="587"/>
    </location>
</feature>
<keyword evidence="7" id="KW-0408">Iron</keyword>
<evidence type="ECO:0000256" key="8">
    <source>
        <dbReference type="ARBA" id="ARBA00025737"/>
    </source>
</evidence>
<dbReference type="InterPro" id="IPR048328">
    <property type="entry name" value="Dyp_perox_C"/>
</dbReference>
<evidence type="ECO:0000256" key="5">
    <source>
        <dbReference type="ARBA" id="ARBA00022729"/>
    </source>
</evidence>
<gene>
    <name evidence="13" type="primary">DyP1_9</name>
    <name evidence="13" type="ORF">V5O48_008448</name>
</gene>
<name>A0ABR3FDV8_9AGAR</name>
<keyword evidence="2 13" id="KW-0575">Peroxidase</keyword>
<evidence type="ECO:0000256" key="9">
    <source>
        <dbReference type="SAM" id="MobiDB-lite"/>
    </source>
</evidence>
<comment type="cofactor">
    <cofactor evidence="1">
        <name>heme b</name>
        <dbReference type="ChEBI" id="CHEBI:60344"/>
    </cofactor>
</comment>
<keyword evidence="5 10" id="KW-0732">Signal</keyword>
<evidence type="ECO:0000259" key="12">
    <source>
        <dbReference type="Pfam" id="PF21105"/>
    </source>
</evidence>
<evidence type="ECO:0000256" key="10">
    <source>
        <dbReference type="SAM" id="SignalP"/>
    </source>
</evidence>
<feature type="chain" id="PRO_5045361110" evidence="10">
    <location>
        <begin position="23"/>
        <end position="607"/>
    </location>
</feature>
<evidence type="ECO:0000256" key="6">
    <source>
        <dbReference type="ARBA" id="ARBA00023002"/>
    </source>
</evidence>
<dbReference type="Pfam" id="PF21105">
    <property type="entry name" value="DyP_N"/>
    <property type="match status" value="1"/>
</dbReference>
<dbReference type="Proteomes" id="UP001465976">
    <property type="component" value="Unassembled WGS sequence"/>
</dbReference>
<reference evidence="13 14" key="1">
    <citation type="submission" date="2024-02" db="EMBL/GenBank/DDBJ databases">
        <title>A draft genome for the cacao thread blight pathogen Marasmius crinis-equi.</title>
        <authorList>
            <person name="Cohen S.P."/>
            <person name="Baruah I.K."/>
            <person name="Amoako-Attah I."/>
            <person name="Bukari Y."/>
            <person name="Meinhardt L.W."/>
            <person name="Bailey B.A."/>
        </authorList>
    </citation>
    <scope>NUCLEOTIDE SEQUENCE [LARGE SCALE GENOMIC DNA]</scope>
    <source>
        <strain evidence="13 14">GH-76</strain>
    </source>
</reference>
<comment type="similarity">
    <text evidence="8">Belongs to the DyP-type peroxidase family.</text>
</comment>
<evidence type="ECO:0000256" key="7">
    <source>
        <dbReference type="ARBA" id="ARBA00023004"/>
    </source>
</evidence>
<keyword evidence="14" id="KW-1185">Reference proteome</keyword>
<keyword evidence="3" id="KW-0349">Heme</keyword>
<comment type="caution">
    <text evidence="13">The sequence shown here is derived from an EMBL/GenBank/DDBJ whole genome shotgun (WGS) entry which is preliminary data.</text>
</comment>
<dbReference type="PANTHER" id="PTHR30521:SF4">
    <property type="entry name" value="DEFERROCHELATASE"/>
    <property type="match status" value="1"/>
</dbReference>
<dbReference type="InterPro" id="IPR049509">
    <property type="entry name" value="DyP_N"/>
</dbReference>
<dbReference type="NCBIfam" id="TIGR01413">
    <property type="entry name" value="Dyp_perox_fam"/>
    <property type="match status" value="1"/>
</dbReference>
<evidence type="ECO:0000256" key="4">
    <source>
        <dbReference type="ARBA" id="ARBA00022723"/>
    </source>
</evidence>
<feature type="compositionally biased region" description="Gly residues" evidence="9">
    <location>
        <begin position="588"/>
        <end position="607"/>
    </location>
</feature>